<evidence type="ECO:0000313" key="2">
    <source>
        <dbReference type="EMBL" id="HIH21150.1"/>
    </source>
</evidence>
<dbReference type="EMBL" id="DUFW01000007">
    <property type="protein sequence ID" value="HIH21150.1"/>
    <property type="molecule type" value="Genomic_DNA"/>
</dbReference>
<dbReference type="Pfam" id="PF07992">
    <property type="entry name" value="Pyr_redox_2"/>
    <property type="match status" value="1"/>
</dbReference>
<dbReference type="GO" id="GO:0016491">
    <property type="term" value="F:oxidoreductase activity"/>
    <property type="evidence" value="ECO:0007669"/>
    <property type="project" value="InterPro"/>
</dbReference>
<dbReference type="AlphaFoldDB" id="A0A7J4JW03"/>
<proteinExistence type="predicted"/>
<dbReference type="SUPFAM" id="SSF51905">
    <property type="entry name" value="FAD/NAD(P)-binding domain"/>
    <property type="match status" value="1"/>
</dbReference>
<accession>A0A7J4JW03</accession>
<comment type="caution">
    <text evidence="2">The sequence shown here is derived from an EMBL/GenBank/DDBJ whole genome shotgun (WGS) entry which is preliminary data.</text>
</comment>
<protein>
    <submittedName>
        <fullName evidence="2">NAD(P)/FAD-dependent oxidoreductase</fullName>
    </submittedName>
</protein>
<dbReference type="InterPro" id="IPR023753">
    <property type="entry name" value="FAD/NAD-binding_dom"/>
</dbReference>
<organism evidence="2 3">
    <name type="scientific">Candidatus Iainarchaeum sp</name>
    <dbReference type="NCBI Taxonomy" id="3101447"/>
    <lineage>
        <taxon>Archaea</taxon>
        <taxon>Candidatus Iainarchaeota</taxon>
        <taxon>Candidatus Iainarchaeia</taxon>
        <taxon>Candidatus Iainarchaeales</taxon>
        <taxon>Candidatus Iainarchaeaceae</taxon>
        <taxon>Candidatus Iainarchaeum</taxon>
    </lineage>
</organism>
<dbReference type="InterPro" id="IPR050407">
    <property type="entry name" value="Geranylgeranyl_reductase"/>
</dbReference>
<dbReference type="Proteomes" id="UP000590964">
    <property type="component" value="Unassembled WGS sequence"/>
</dbReference>
<dbReference type="PANTHER" id="PTHR42685">
    <property type="entry name" value="GERANYLGERANYL DIPHOSPHATE REDUCTASE"/>
    <property type="match status" value="1"/>
</dbReference>
<reference evidence="3" key="1">
    <citation type="journal article" date="2020" name="bioRxiv">
        <title>A rank-normalized archaeal taxonomy based on genome phylogeny resolves widespread incomplete and uneven classifications.</title>
        <authorList>
            <person name="Rinke C."/>
            <person name="Chuvochina M."/>
            <person name="Mussig A.J."/>
            <person name="Chaumeil P.-A."/>
            <person name="Waite D.W."/>
            <person name="Whitman W.B."/>
            <person name="Parks D.H."/>
            <person name="Hugenholtz P."/>
        </authorList>
    </citation>
    <scope>NUCLEOTIDE SEQUENCE [LARGE SCALE GENOMIC DNA]</scope>
</reference>
<gene>
    <name evidence="2" type="ORF">HA222_00605</name>
</gene>
<name>A0A7J4JW03_9ARCH</name>
<evidence type="ECO:0000313" key="3">
    <source>
        <dbReference type="Proteomes" id="UP000590964"/>
    </source>
</evidence>
<dbReference type="InterPro" id="IPR036188">
    <property type="entry name" value="FAD/NAD-bd_sf"/>
</dbReference>
<feature type="domain" description="FAD/NAD(P)-binding" evidence="1">
    <location>
        <begin position="9"/>
        <end position="147"/>
    </location>
</feature>
<sequence length="367" mass="41882">MISNKVKADVVIVGAGIAGLYLSKKLEEAGIKYFTLEKRSKIGTYGPRILSLETIEKLQIPTEKLIRPIKEINFYSPKNHKISKKGEEVRGYTTNLEDIEWHVFNSLKNKNNILFEHNVVDFDLNANVVKTSKGEFKFKALVLATGVLGVKFRDKLEISHPKSVFCYAVELNANDEITTILHNDLAKGFYGWIIPIGENRIEIGIGANNLQNPNQKEFHNRLFKLPYLRKYKFHKHERINAGYIPTSMIEKKSNHNWIVIGDAAGGEPMLGGSIHKCIDEASIASEVISDFLKYKISSLSEYEKKWEAHFGEEMKNQKTVRSLLDKAKNEHFDKVFKKLQNQPIDGKGLINDLFRNIVINVKEHVES</sequence>
<dbReference type="PANTHER" id="PTHR42685:SF18">
    <property type="entry name" value="DIGERANYLGERANYLGLYCEROPHOSPHOLIPID REDUCTASE"/>
    <property type="match status" value="1"/>
</dbReference>
<evidence type="ECO:0000259" key="1">
    <source>
        <dbReference type="Pfam" id="PF07992"/>
    </source>
</evidence>
<dbReference type="Gene3D" id="3.50.50.60">
    <property type="entry name" value="FAD/NAD(P)-binding domain"/>
    <property type="match status" value="1"/>
</dbReference>